<protein>
    <submittedName>
        <fullName evidence="1">Addiction module toxin</fullName>
    </submittedName>
</protein>
<accession>A0A0L7ATB0</accession>
<dbReference type="PANTHER" id="PTHR41791:SF1">
    <property type="entry name" value="SSL7039 PROTEIN"/>
    <property type="match status" value="1"/>
</dbReference>
<sequence length="105" mass="11976">MHVEIQQTDQFRKWLHRLRDHAAKARIAARIRQCALAGQPVGDMHPVGKGVNELRFFFGPGYRVYFAQKGNQIMLLLAGGDKTGQDKTIKEAQKMLESLIKEGQW</sequence>
<name>A0A0L7ATB0_BIFBR</name>
<organism evidence="1 2">
    <name type="scientific">Bifidobacterium breve MCC 1128</name>
    <dbReference type="NCBI Taxonomy" id="1365965"/>
    <lineage>
        <taxon>Bacteria</taxon>
        <taxon>Bacillati</taxon>
        <taxon>Actinomycetota</taxon>
        <taxon>Actinomycetes</taxon>
        <taxon>Bifidobacteriales</taxon>
        <taxon>Bifidobacteriaceae</taxon>
        <taxon>Bifidobacterium</taxon>
    </lineage>
</organism>
<dbReference type="PATRIC" id="fig|1365965.3.peg.2143"/>
<dbReference type="NCBIfam" id="TIGR02683">
    <property type="entry name" value="upstrm_HI1419"/>
    <property type="match status" value="1"/>
</dbReference>
<evidence type="ECO:0000313" key="1">
    <source>
        <dbReference type="EMBL" id="KOA38431.1"/>
    </source>
</evidence>
<evidence type="ECO:0000313" key="2">
    <source>
        <dbReference type="Proteomes" id="UP000037193"/>
    </source>
</evidence>
<dbReference type="InterPro" id="IPR009241">
    <property type="entry name" value="HigB-like"/>
</dbReference>
<dbReference type="InterPro" id="IPR014056">
    <property type="entry name" value="TypeIITA-like_toxin_pred"/>
</dbReference>
<dbReference type="Proteomes" id="UP000037193">
    <property type="component" value="Unassembled WGS sequence"/>
</dbReference>
<gene>
    <name evidence="1" type="ORF">BBM1128_10610</name>
</gene>
<comment type="caution">
    <text evidence="1">The sequence shown here is derived from an EMBL/GenBank/DDBJ whole genome shotgun (WGS) entry which is preliminary data.</text>
</comment>
<dbReference type="EMBL" id="AVQD01000018">
    <property type="protein sequence ID" value="KOA38431.1"/>
    <property type="molecule type" value="Genomic_DNA"/>
</dbReference>
<reference evidence="1 2" key="1">
    <citation type="journal article" date="2015" name="Int J Genomics">
        <title>Comparative Genomics Revealed Genetic Diversity and Species/Strain-Level Differences in Carbohydrate Metabolism of Three Probiotic Bifidobacterial Species.</title>
        <authorList>
            <person name="Odamaki T."/>
            <person name="Horigome A."/>
            <person name="Sugahara H."/>
            <person name="Hashikura N."/>
            <person name="Minami J."/>
            <person name="Xiao J.Z."/>
            <person name="Abe F."/>
        </authorList>
    </citation>
    <scope>NUCLEOTIDE SEQUENCE [LARGE SCALE GENOMIC DNA]</scope>
    <source>
        <strain evidence="1 2">MCC 1128</strain>
    </source>
</reference>
<dbReference type="Pfam" id="PF05973">
    <property type="entry name" value="Gp49"/>
    <property type="match status" value="1"/>
</dbReference>
<dbReference type="PANTHER" id="PTHR41791">
    <property type="entry name" value="SSL7039 PROTEIN"/>
    <property type="match status" value="1"/>
</dbReference>
<dbReference type="PIRSF" id="PIRSF028744">
    <property type="entry name" value="Addict_mod_HI1419"/>
    <property type="match status" value="1"/>
</dbReference>
<proteinExistence type="predicted"/>
<dbReference type="AlphaFoldDB" id="A0A0L7ATB0"/>